<gene>
    <name evidence="2" type="primary">fadD</name>
    <name evidence="2" type="ordered locus">syc0624_c</name>
</gene>
<dbReference type="InterPro" id="IPR000873">
    <property type="entry name" value="AMP-dep_synth/lig_dom"/>
</dbReference>
<proteinExistence type="predicted"/>
<accession>A0A0H3K3W3</accession>
<keyword evidence="2" id="KW-0436">Ligase</keyword>
<dbReference type="AlphaFoldDB" id="A0A0H3K3W3"/>
<dbReference type="SUPFAM" id="SSF56801">
    <property type="entry name" value="Acetyl-CoA synthetase-like"/>
    <property type="match status" value="1"/>
</dbReference>
<dbReference type="RefSeq" id="WP_011242936.1">
    <property type="nucleotide sequence ID" value="NC_006576.1"/>
</dbReference>
<dbReference type="GO" id="GO:0008922">
    <property type="term" value="F:long-chain fatty acid [acyl-carrier-protein] ligase activity"/>
    <property type="evidence" value="ECO:0007669"/>
    <property type="project" value="TreeGrafter"/>
</dbReference>
<dbReference type="Pfam" id="PF23562">
    <property type="entry name" value="AMP-binding_C_3"/>
    <property type="match status" value="1"/>
</dbReference>
<protein>
    <submittedName>
        <fullName evidence="2">Long-chain-fatty-acid CoA ligase</fullName>
    </submittedName>
</protein>
<dbReference type="PANTHER" id="PTHR43813:SF1">
    <property type="entry name" value="ACYL-ACTIVATING ENZYME 16, CHLOROPLASTIC-RELATED"/>
    <property type="match status" value="1"/>
</dbReference>
<dbReference type="Gene3D" id="3.40.50.12780">
    <property type="entry name" value="N-terminal domain of ligase-like"/>
    <property type="match status" value="1"/>
</dbReference>
<feature type="domain" description="AMP-dependent synthetase/ligase" evidence="1">
    <location>
        <begin position="38"/>
        <end position="476"/>
    </location>
</feature>
<name>A0A0H3K3W3_SYNP6</name>
<evidence type="ECO:0000259" key="1">
    <source>
        <dbReference type="Pfam" id="PF00501"/>
    </source>
</evidence>
<dbReference type="InterPro" id="IPR020845">
    <property type="entry name" value="AMP-binding_CS"/>
</dbReference>
<sequence length="649" mass="71165">MTGTALAQPRAITPHEQQLLAKLKSYRDIQSLSQIWGRAASQFGSMPALVAPHAKPAITLSYQELAIQIQAFAAGLLALGVPTSTADDFPPRLAQFADNSPRWLIADQGTLLAGAANAVRGAQAEVSELLYVLEDSGSIGLIVEDAALLKKLQPGLASLSLQFVIVLSDEVVEIDSLRVVGFSDVLEMGRSLPAPEPILQLDRLATLIYTSGTTGRPKGVMLSHGNLLHQVTTLGVVVQPQPGDTVLSILPTWHSYERACEYFLLSQGCTQVYTTLRNVKQDIRQYRPQFMVSVPRLWESIYEGVQKQFREQPAKKRRLIDTFFGLSQRYVLARRRWQGLDLLALNQSPAQRLAEGVRMLALAPLHKLGDRLVYGKVREATGGRIRQVISGGGSLALHLDTFFEIVGVDLLVGYGLTETSPVLTGRRPWHNLRGSAGQPIPGTAIRIVDPETKENRPSGDRGLVLAKGPQIMQGYFNKPEATAKAIDAEGWFDTGDLGYIVGEGNLVLTGRAKDTIVLTNGENIEPQPIEDACLRSSYISQIMLVGQDRKSLGALIVPNQEAIALWASEQGISQTDLQGVVQKLIREELNREVRDRPGYRIDDRIGPFRLIEEPFSMENGQLTQTLKIRSNVVAEHYAAMIDGMFESAS</sequence>
<reference evidence="2 3" key="1">
    <citation type="journal article" date="2007" name="Photosyn. Res.">
        <title>Complete nucleotide sequence of the freshwater unicellular cyanobacterium Synechococcus elongatus PCC 6301 chromosome: gene content and organization.</title>
        <authorList>
            <person name="Sugita C."/>
            <person name="Ogata K."/>
            <person name="Shikata M."/>
            <person name="Jikuya H."/>
            <person name="Takano J."/>
            <person name="Furumichi M."/>
            <person name="Kanehisa M."/>
            <person name="Omata T."/>
            <person name="Sugiura M."/>
            <person name="Sugita M."/>
        </authorList>
    </citation>
    <scope>NUCLEOTIDE SEQUENCE [LARGE SCALE GENOMIC DNA]</scope>
    <source>
        <strain evidence="3">ATCC 27144 / PCC 6301 / SAUG 1402/1</strain>
    </source>
</reference>
<dbReference type="Pfam" id="PF00501">
    <property type="entry name" value="AMP-binding"/>
    <property type="match status" value="1"/>
</dbReference>
<dbReference type="PANTHER" id="PTHR43813">
    <property type="entry name" value="ACYL-ACTIVATING ENZYME 16, CHLOROPLASTIC-RELATED"/>
    <property type="match status" value="1"/>
</dbReference>
<organism evidence="2 3">
    <name type="scientific">Synechococcus sp. (strain ATCC 27144 / PCC 6301 / SAUG 1402/1)</name>
    <name type="common">Anacystis nidulans</name>
    <dbReference type="NCBI Taxonomy" id="269084"/>
    <lineage>
        <taxon>Bacteria</taxon>
        <taxon>Bacillati</taxon>
        <taxon>Cyanobacteriota</taxon>
        <taxon>Cyanophyceae</taxon>
        <taxon>Synechococcales</taxon>
        <taxon>Synechococcaceae</taxon>
        <taxon>Synechococcus</taxon>
    </lineage>
</organism>
<dbReference type="InterPro" id="IPR042099">
    <property type="entry name" value="ANL_N_sf"/>
</dbReference>
<evidence type="ECO:0000313" key="3">
    <source>
        <dbReference type="Proteomes" id="UP000001175"/>
    </source>
</evidence>
<dbReference type="KEGG" id="syc:syc0624_c"/>
<dbReference type="PROSITE" id="PS00455">
    <property type="entry name" value="AMP_BINDING"/>
    <property type="match status" value="1"/>
</dbReference>
<dbReference type="EMBL" id="AP008231">
    <property type="protein sequence ID" value="BAD78814.1"/>
    <property type="molecule type" value="Genomic_DNA"/>
</dbReference>
<dbReference type="eggNOG" id="COG1022">
    <property type="taxonomic scope" value="Bacteria"/>
</dbReference>
<dbReference type="GO" id="GO:0030497">
    <property type="term" value="P:fatty acid elongation"/>
    <property type="evidence" value="ECO:0007669"/>
    <property type="project" value="TreeGrafter"/>
</dbReference>
<dbReference type="InterPro" id="IPR052987">
    <property type="entry name" value="Chloroplast_AMP-bd_Enzymes"/>
</dbReference>
<evidence type="ECO:0000313" key="2">
    <source>
        <dbReference type="EMBL" id="BAD78814.1"/>
    </source>
</evidence>
<dbReference type="Proteomes" id="UP000001175">
    <property type="component" value="Chromosome"/>
</dbReference>